<dbReference type="PANTHER" id="PTHR35561:SF1">
    <property type="entry name" value="RNA 2',3'-CYCLIC PHOSPHODIESTERASE"/>
    <property type="match status" value="1"/>
</dbReference>
<evidence type="ECO:0000313" key="4">
    <source>
        <dbReference type="Proteomes" id="UP000596252"/>
    </source>
</evidence>
<dbReference type="NCBIfam" id="TIGR02258">
    <property type="entry name" value="2_5_ligase"/>
    <property type="match status" value="1"/>
</dbReference>
<feature type="short sequence motif" description="HXTX 1" evidence="2">
    <location>
        <begin position="41"/>
        <end position="44"/>
    </location>
</feature>
<feature type="active site" description="Proton donor" evidence="2">
    <location>
        <position position="41"/>
    </location>
</feature>
<reference evidence="3 4" key="1">
    <citation type="journal article" date="2012" name="Antonie Van Leeuwenhoek">
        <title>Shewanella litorisediminis sp. nov., a gammaproteobacterium isolated from a tidal flat sediment.</title>
        <authorList>
            <person name="Lee M.H."/>
            <person name="Yoon J.H."/>
        </authorList>
    </citation>
    <scope>NUCLEOTIDE SEQUENCE [LARGE SCALE GENOMIC DNA]</scope>
    <source>
        <strain evidence="3 4">SMK1-12</strain>
    </source>
</reference>
<accession>A0ABX7G1Q6</accession>
<evidence type="ECO:0000256" key="2">
    <source>
        <dbReference type="HAMAP-Rule" id="MF_01940"/>
    </source>
</evidence>
<dbReference type="EC" id="3.1.4.58" evidence="2"/>
<name>A0ABX7G1Q6_9GAMM</name>
<keyword evidence="4" id="KW-1185">Reference proteome</keyword>
<keyword evidence="1 2" id="KW-0378">Hydrolase</keyword>
<feature type="active site" description="Proton acceptor" evidence="2">
    <location>
        <position position="123"/>
    </location>
</feature>
<evidence type="ECO:0000256" key="1">
    <source>
        <dbReference type="ARBA" id="ARBA00022801"/>
    </source>
</evidence>
<dbReference type="InterPro" id="IPR004175">
    <property type="entry name" value="RNA_CPDase"/>
</dbReference>
<gene>
    <name evidence="3" type="primary">thpR</name>
    <name evidence="3" type="ORF">JQC75_15280</name>
</gene>
<protein>
    <recommendedName>
        <fullName evidence="2">RNA 2',3'-cyclic phosphodiesterase</fullName>
        <shortName evidence="2">RNA 2',3'-CPDase</shortName>
        <ecNumber evidence="2">3.1.4.58</ecNumber>
    </recommendedName>
</protein>
<sequence>MSDLQRLFLGFALSDQECESMLKLQKRLGEPGKAVAKANLHMTLAFLGPTSQAQRHALETALTTVSLPIFEQRLDTLVHWRGAGVLCLCGEARDPGLIDLYHECQSLCQTLGLHQSEHSFNPHITLFRKAKHYRMPEWQPEPVILRPQTLQLYRSNSGPAGVRYEVLKSWPLGRA</sequence>
<comment type="function">
    <text evidence="2">Hydrolyzes RNA 2',3'-cyclic phosphodiester to an RNA 2'-phosphomonoester.</text>
</comment>
<dbReference type="EMBL" id="CP069213">
    <property type="protein sequence ID" value="QRH01203.1"/>
    <property type="molecule type" value="Genomic_DNA"/>
</dbReference>
<evidence type="ECO:0000313" key="3">
    <source>
        <dbReference type="EMBL" id="QRH01203.1"/>
    </source>
</evidence>
<dbReference type="InterPro" id="IPR009097">
    <property type="entry name" value="Cyclic_Pdiesterase"/>
</dbReference>
<dbReference type="Pfam" id="PF13563">
    <property type="entry name" value="2_5_RNA_ligase2"/>
    <property type="match status" value="1"/>
</dbReference>
<dbReference type="SUPFAM" id="SSF55144">
    <property type="entry name" value="LigT-like"/>
    <property type="match status" value="1"/>
</dbReference>
<dbReference type="HAMAP" id="MF_01940">
    <property type="entry name" value="RNA_CPDase"/>
    <property type="match status" value="1"/>
</dbReference>
<dbReference type="PANTHER" id="PTHR35561">
    <property type="entry name" value="RNA 2',3'-CYCLIC PHOSPHODIESTERASE"/>
    <property type="match status" value="1"/>
</dbReference>
<organism evidence="3 4">
    <name type="scientific">Shewanella litorisediminis</name>
    <dbReference type="NCBI Taxonomy" id="1173586"/>
    <lineage>
        <taxon>Bacteria</taxon>
        <taxon>Pseudomonadati</taxon>
        <taxon>Pseudomonadota</taxon>
        <taxon>Gammaproteobacteria</taxon>
        <taxon>Alteromonadales</taxon>
        <taxon>Shewanellaceae</taxon>
        <taxon>Shewanella</taxon>
    </lineage>
</organism>
<dbReference type="RefSeq" id="WP_203324891.1">
    <property type="nucleotide sequence ID" value="NZ_CP069213.1"/>
</dbReference>
<dbReference type="Proteomes" id="UP000596252">
    <property type="component" value="Chromosome"/>
</dbReference>
<feature type="short sequence motif" description="HXTX 2" evidence="2">
    <location>
        <begin position="123"/>
        <end position="126"/>
    </location>
</feature>
<comment type="similarity">
    <text evidence="2">Belongs to the 2H phosphoesterase superfamily. ThpR family.</text>
</comment>
<dbReference type="Gene3D" id="3.90.1140.10">
    <property type="entry name" value="Cyclic phosphodiesterase"/>
    <property type="match status" value="1"/>
</dbReference>
<comment type="catalytic activity">
    <reaction evidence="2">
        <text>a 3'-end 2',3'-cyclophospho-ribonucleotide-RNA + H2O = a 3'-end 2'-phospho-ribonucleotide-RNA + H(+)</text>
        <dbReference type="Rhea" id="RHEA:11828"/>
        <dbReference type="Rhea" id="RHEA-COMP:10464"/>
        <dbReference type="Rhea" id="RHEA-COMP:17353"/>
        <dbReference type="ChEBI" id="CHEBI:15377"/>
        <dbReference type="ChEBI" id="CHEBI:15378"/>
        <dbReference type="ChEBI" id="CHEBI:83064"/>
        <dbReference type="ChEBI" id="CHEBI:173113"/>
        <dbReference type="EC" id="3.1.4.58"/>
    </reaction>
</comment>
<proteinExistence type="inferred from homology"/>